<reference evidence="2" key="1">
    <citation type="journal article" date="2015" name="PeerJ">
        <title>First genomic representation of candidate bacterial phylum KSB3 points to enhanced environmental sensing as a trigger of wastewater bulking.</title>
        <authorList>
            <person name="Sekiguchi Y."/>
            <person name="Ohashi A."/>
            <person name="Parks D.H."/>
            <person name="Yamauchi T."/>
            <person name="Tyson G.W."/>
            <person name="Hugenholtz P."/>
        </authorList>
    </citation>
    <scope>NUCLEOTIDE SEQUENCE [LARGE SCALE GENOMIC DNA]</scope>
</reference>
<dbReference type="STRING" id="1499967.U27_04245"/>
<dbReference type="AlphaFoldDB" id="A0A081BY75"/>
<dbReference type="Proteomes" id="UP000030661">
    <property type="component" value="Unassembled WGS sequence"/>
</dbReference>
<dbReference type="EMBL" id="DF820465">
    <property type="protein sequence ID" value="GAK57280.1"/>
    <property type="molecule type" value="Genomic_DNA"/>
</dbReference>
<protein>
    <submittedName>
        <fullName evidence="2">Uncharacterized protein</fullName>
    </submittedName>
</protein>
<keyword evidence="3" id="KW-1185">Reference proteome</keyword>
<name>A0A081BY75_VECG1</name>
<gene>
    <name evidence="2" type="ORF">U27_04245</name>
</gene>
<sequence length="305" mass="34099">MAIESLFTDALAHAGSGIVLALADFVSSRVANPKAGRLERKKQCLVSIDALLDSEPAQQVQTAAESSTNTKQTETPAPPAEERHPIPKDSLEYAKHINVVRNYLTSSGLAKLKLPLFERVKQWFASLIRDEKINGLTNLQKLGVAAGVEVLYDTIFGFHYYTAVLQYSPFATIMVNLYQIPSFWAGLWLGNGLKKFINLLISSSDEKKLDKAIQGLLQRTNIVDVVVNYEAPEQIRNNLLEQGISLSASQLTRVGQSAFAHLKHFATSARDTADDVLNYPQKQAERREQEREDRKKRFDDLTRGR</sequence>
<feature type="compositionally biased region" description="Polar residues" evidence="1">
    <location>
        <begin position="59"/>
        <end position="75"/>
    </location>
</feature>
<evidence type="ECO:0000256" key="1">
    <source>
        <dbReference type="SAM" id="MobiDB-lite"/>
    </source>
</evidence>
<organism evidence="2">
    <name type="scientific">Vecturithrix granuli</name>
    <dbReference type="NCBI Taxonomy" id="1499967"/>
    <lineage>
        <taxon>Bacteria</taxon>
        <taxon>Candidatus Moduliflexota</taxon>
        <taxon>Candidatus Vecturitrichia</taxon>
        <taxon>Candidatus Vecturitrichales</taxon>
        <taxon>Candidatus Vecturitrichaceae</taxon>
        <taxon>Candidatus Vecturithrix</taxon>
    </lineage>
</organism>
<feature type="region of interest" description="Disordered" evidence="1">
    <location>
        <begin position="280"/>
        <end position="305"/>
    </location>
</feature>
<evidence type="ECO:0000313" key="3">
    <source>
        <dbReference type="Proteomes" id="UP000030661"/>
    </source>
</evidence>
<dbReference type="HOGENOM" id="CLU_961934_0_0_0"/>
<proteinExistence type="predicted"/>
<feature type="region of interest" description="Disordered" evidence="1">
    <location>
        <begin position="59"/>
        <end position="86"/>
    </location>
</feature>
<accession>A0A081BY75</accession>
<evidence type="ECO:0000313" key="2">
    <source>
        <dbReference type="EMBL" id="GAK57280.1"/>
    </source>
</evidence>
<feature type="compositionally biased region" description="Basic and acidic residues" evidence="1">
    <location>
        <begin position="283"/>
        <end position="305"/>
    </location>
</feature>